<dbReference type="GO" id="GO:0106300">
    <property type="term" value="P:protein-DNA covalent cross-linking repair"/>
    <property type="evidence" value="ECO:0007669"/>
    <property type="project" value="InterPro"/>
</dbReference>
<evidence type="ECO:0000256" key="5">
    <source>
        <dbReference type="ARBA" id="ARBA00023124"/>
    </source>
</evidence>
<reference evidence="10" key="1">
    <citation type="submission" date="2020-08" db="EMBL/GenBank/DDBJ databases">
        <title>Ramlibacter sp. USB13 16S ribosomal RNA gene genome sequencing and assembly.</title>
        <authorList>
            <person name="Kang M."/>
        </authorList>
    </citation>
    <scope>NUCLEOTIDE SEQUENCE</scope>
    <source>
        <strain evidence="10">USB13</strain>
    </source>
</reference>
<evidence type="ECO:0000313" key="11">
    <source>
        <dbReference type="Proteomes" id="UP000608513"/>
    </source>
</evidence>
<sequence length="245" mass="27870">MCSNYQPVTRKDRLLKFFGVERERDDAPVDTWPTGLAPFIRLAQEGSGNRRIVHDGVFGLLPAFAKELAYGRRTYNARSETVHQLPSFRDSWRRGWRCIVPAEVVYEPFFAHDTAKAERWAIYQPGAVPLGIAGIYTQWTHPEGHELFSFAMLTVNADDHPFYSRFHRPGDEKRMPIFLDPEDYDAWLACPVKEAPKFFRQWTGELLAEAAPLPPRAPQASSVRTSRPQAPPPPAPPPPEQDGLF</sequence>
<evidence type="ECO:0000256" key="2">
    <source>
        <dbReference type="ARBA" id="ARBA00022670"/>
    </source>
</evidence>
<dbReference type="EMBL" id="JACORT010000001">
    <property type="protein sequence ID" value="MBC5781535.1"/>
    <property type="molecule type" value="Genomic_DNA"/>
</dbReference>
<feature type="region of interest" description="Disordered" evidence="9">
    <location>
        <begin position="210"/>
        <end position="245"/>
    </location>
</feature>
<dbReference type="InterPro" id="IPR003738">
    <property type="entry name" value="SRAP"/>
</dbReference>
<evidence type="ECO:0000256" key="6">
    <source>
        <dbReference type="ARBA" id="ARBA00023125"/>
    </source>
</evidence>
<dbReference type="InterPro" id="IPR036590">
    <property type="entry name" value="SRAP-like"/>
</dbReference>
<dbReference type="GO" id="GO:0003697">
    <property type="term" value="F:single-stranded DNA binding"/>
    <property type="evidence" value="ECO:0007669"/>
    <property type="project" value="InterPro"/>
</dbReference>
<dbReference type="AlphaFoldDB" id="A0A923MLD5"/>
<dbReference type="Proteomes" id="UP000608513">
    <property type="component" value="Unassembled WGS sequence"/>
</dbReference>
<evidence type="ECO:0000313" key="10">
    <source>
        <dbReference type="EMBL" id="MBC5781535.1"/>
    </source>
</evidence>
<dbReference type="RefSeq" id="WP_187074290.1">
    <property type="nucleotide sequence ID" value="NZ_JACORT010000001.1"/>
</dbReference>
<keyword evidence="4 8" id="KW-0378">Hydrolase</keyword>
<evidence type="ECO:0000256" key="1">
    <source>
        <dbReference type="ARBA" id="ARBA00008136"/>
    </source>
</evidence>
<comment type="similarity">
    <text evidence="1 8">Belongs to the SOS response-associated peptidase family.</text>
</comment>
<keyword evidence="11" id="KW-1185">Reference proteome</keyword>
<dbReference type="PANTHER" id="PTHR13604:SF0">
    <property type="entry name" value="ABASIC SITE PROCESSING PROTEIN HMCES"/>
    <property type="match status" value="1"/>
</dbReference>
<keyword evidence="7" id="KW-0456">Lyase</keyword>
<evidence type="ECO:0000256" key="4">
    <source>
        <dbReference type="ARBA" id="ARBA00022801"/>
    </source>
</evidence>
<dbReference type="EC" id="3.4.-.-" evidence="8"/>
<evidence type="ECO:0000256" key="9">
    <source>
        <dbReference type="SAM" id="MobiDB-lite"/>
    </source>
</evidence>
<organism evidence="10 11">
    <name type="scientific">Ramlibacter cellulosilyticus</name>
    <dbReference type="NCBI Taxonomy" id="2764187"/>
    <lineage>
        <taxon>Bacteria</taxon>
        <taxon>Pseudomonadati</taxon>
        <taxon>Pseudomonadota</taxon>
        <taxon>Betaproteobacteria</taxon>
        <taxon>Burkholderiales</taxon>
        <taxon>Comamonadaceae</taxon>
        <taxon>Ramlibacter</taxon>
    </lineage>
</organism>
<keyword evidence="3" id="KW-0227">DNA damage</keyword>
<proteinExistence type="inferred from homology"/>
<keyword evidence="6" id="KW-0238">DNA-binding</keyword>
<dbReference type="PANTHER" id="PTHR13604">
    <property type="entry name" value="DC12-RELATED"/>
    <property type="match status" value="1"/>
</dbReference>
<comment type="caution">
    <text evidence="10">The sequence shown here is derived from an EMBL/GenBank/DDBJ whole genome shotgun (WGS) entry which is preliminary data.</text>
</comment>
<dbReference type="Pfam" id="PF02586">
    <property type="entry name" value="SRAP"/>
    <property type="match status" value="1"/>
</dbReference>
<evidence type="ECO:0000256" key="3">
    <source>
        <dbReference type="ARBA" id="ARBA00022763"/>
    </source>
</evidence>
<dbReference type="GO" id="GO:0008233">
    <property type="term" value="F:peptidase activity"/>
    <property type="evidence" value="ECO:0007669"/>
    <property type="project" value="UniProtKB-KW"/>
</dbReference>
<keyword evidence="2 8" id="KW-0645">Protease</keyword>
<gene>
    <name evidence="10" type="ORF">H8N03_01180</name>
</gene>
<dbReference type="SUPFAM" id="SSF143081">
    <property type="entry name" value="BB1717-like"/>
    <property type="match status" value="1"/>
</dbReference>
<accession>A0A923MLD5</accession>
<dbReference type="GO" id="GO:0006508">
    <property type="term" value="P:proteolysis"/>
    <property type="evidence" value="ECO:0007669"/>
    <property type="project" value="UniProtKB-KW"/>
</dbReference>
<dbReference type="GO" id="GO:0016829">
    <property type="term" value="F:lyase activity"/>
    <property type="evidence" value="ECO:0007669"/>
    <property type="project" value="UniProtKB-KW"/>
</dbReference>
<dbReference type="Gene3D" id="3.90.1680.10">
    <property type="entry name" value="SOS response associated peptidase-like"/>
    <property type="match status" value="1"/>
</dbReference>
<protein>
    <recommendedName>
        <fullName evidence="8">Abasic site processing protein</fullName>
        <ecNumber evidence="8">3.4.-.-</ecNumber>
    </recommendedName>
</protein>
<keyword evidence="5" id="KW-0190">Covalent protein-DNA linkage</keyword>
<evidence type="ECO:0000256" key="7">
    <source>
        <dbReference type="ARBA" id="ARBA00023239"/>
    </source>
</evidence>
<name>A0A923MLD5_9BURK</name>
<feature type="compositionally biased region" description="Pro residues" evidence="9">
    <location>
        <begin position="229"/>
        <end position="245"/>
    </location>
</feature>
<evidence type="ECO:0000256" key="8">
    <source>
        <dbReference type="RuleBase" id="RU364100"/>
    </source>
</evidence>